<dbReference type="PANTHER" id="PTHR10788:SF106">
    <property type="entry name" value="BCDNA.GH08860"/>
    <property type="match status" value="1"/>
</dbReference>
<evidence type="ECO:0000256" key="10">
    <source>
        <dbReference type="ARBA" id="ARBA00060702"/>
    </source>
</evidence>
<gene>
    <name evidence="12" type="ORF">BGE01nite_12780</name>
</gene>
<comment type="pathway">
    <text evidence="10">Glycan metabolism; glucosylglycerol biosynthesis.</text>
</comment>
<evidence type="ECO:0000256" key="11">
    <source>
        <dbReference type="NCBIfam" id="TIGR02400"/>
    </source>
</evidence>
<comment type="subunit">
    <text evidence="4">Homotetramer.</text>
</comment>
<dbReference type="EC" id="2.4.1.15" evidence="11"/>
<evidence type="ECO:0000256" key="8">
    <source>
        <dbReference type="ARBA" id="ARBA00052754"/>
    </source>
</evidence>
<evidence type="ECO:0000313" key="13">
    <source>
        <dbReference type="Proteomes" id="UP000321577"/>
    </source>
</evidence>
<comment type="pathway">
    <text evidence="1">Glycan biosynthesis; trehalose biosynthesis.</text>
</comment>
<dbReference type="GO" id="GO:0005829">
    <property type="term" value="C:cytosol"/>
    <property type="evidence" value="ECO:0007669"/>
    <property type="project" value="TreeGrafter"/>
</dbReference>
<dbReference type="InterPro" id="IPR012766">
    <property type="entry name" value="Trehalose_OtsA"/>
</dbReference>
<protein>
    <recommendedName>
        <fullName evidence="11">Alpha,alpha-trehalose-phosphate synthase</fullName>
        <ecNumber evidence="11">2.4.1.15</ecNumber>
    </recommendedName>
</protein>
<comment type="similarity">
    <text evidence="2">In the C-terminal section; belongs to the trehalose phosphatase family.</text>
</comment>
<organism evidence="12 13">
    <name type="scientific">Brevifollis gellanilyticus</name>
    <dbReference type="NCBI Taxonomy" id="748831"/>
    <lineage>
        <taxon>Bacteria</taxon>
        <taxon>Pseudomonadati</taxon>
        <taxon>Verrucomicrobiota</taxon>
        <taxon>Verrucomicrobiia</taxon>
        <taxon>Verrucomicrobiales</taxon>
        <taxon>Verrucomicrobiaceae</taxon>
    </lineage>
</organism>
<accession>A0A512M5H6</accession>
<dbReference type="AlphaFoldDB" id="A0A512M5H6"/>
<dbReference type="NCBIfam" id="TIGR02400">
    <property type="entry name" value="trehalose_OtsA"/>
    <property type="match status" value="1"/>
</dbReference>
<name>A0A512M5H6_9BACT</name>
<evidence type="ECO:0000256" key="3">
    <source>
        <dbReference type="ARBA" id="ARBA00008799"/>
    </source>
</evidence>
<dbReference type="InterPro" id="IPR036412">
    <property type="entry name" value="HAD-like_sf"/>
</dbReference>
<dbReference type="GO" id="GO:0004805">
    <property type="term" value="F:trehalose-phosphatase activity"/>
    <property type="evidence" value="ECO:0007669"/>
    <property type="project" value="TreeGrafter"/>
</dbReference>
<comment type="catalytic activity">
    <reaction evidence="8">
        <text>ADP-alpha-D-glucose + sn-glycerol 3-phosphate = 2-O-(alpha-D-glucopyranosyl)-sn-glycerol 3-phosphate + ADP + H(+)</text>
        <dbReference type="Rhea" id="RHEA:12881"/>
        <dbReference type="ChEBI" id="CHEBI:15378"/>
        <dbReference type="ChEBI" id="CHEBI:57498"/>
        <dbReference type="ChEBI" id="CHEBI:57597"/>
        <dbReference type="ChEBI" id="CHEBI:87089"/>
        <dbReference type="ChEBI" id="CHEBI:456216"/>
        <dbReference type="EC" id="2.4.1.213"/>
    </reaction>
</comment>
<dbReference type="Proteomes" id="UP000321577">
    <property type="component" value="Unassembled WGS sequence"/>
</dbReference>
<dbReference type="FunFam" id="3.40.50.2000:FF:000010">
    <property type="entry name" value="Alpha,alpha-trehalose-phosphate synthase"/>
    <property type="match status" value="1"/>
</dbReference>
<dbReference type="InterPro" id="IPR001830">
    <property type="entry name" value="Glyco_trans_20"/>
</dbReference>
<evidence type="ECO:0000256" key="7">
    <source>
        <dbReference type="ARBA" id="ARBA00048039"/>
    </source>
</evidence>
<dbReference type="SUPFAM" id="SSF56784">
    <property type="entry name" value="HAD-like"/>
    <property type="match status" value="1"/>
</dbReference>
<evidence type="ECO:0000313" key="12">
    <source>
        <dbReference type="EMBL" id="GEP41987.1"/>
    </source>
</evidence>
<dbReference type="Pfam" id="PF00982">
    <property type="entry name" value="Glyco_transf_20"/>
    <property type="match status" value="1"/>
</dbReference>
<keyword evidence="13" id="KW-1185">Reference proteome</keyword>
<dbReference type="InterPro" id="IPR006379">
    <property type="entry name" value="HAD-SF_hydro_IIB"/>
</dbReference>
<dbReference type="RefSeq" id="WP_146849584.1">
    <property type="nucleotide sequence ID" value="NZ_BKAG01000006.1"/>
</dbReference>
<comment type="catalytic activity">
    <reaction evidence="7">
        <text>D-glucose 6-phosphate + UDP-alpha-D-glucose = alpha,alpha-trehalose 6-phosphate + UDP + H(+)</text>
        <dbReference type="Rhea" id="RHEA:18889"/>
        <dbReference type="ChEBI" id="CHEBI:15378"/>
        <dbReference type="ChEBI" id="CHEBI:58223"/>
        <dbReference type="ChEBI" id="CHEBI:58429"/>
        <dbReference type="ChEBI" id="CHEBI:58885"/>
        <dbReference type="ChEBI" id="CHEBI:61548"/>
        <dbReference type="EC" id="2.4.1.15"/>
    </reaction>
</comment>
<dbReference type="GO" id="GO:0033828">
    <property type="term" value="F:glucosylglycerol-phosphate synthase activity"/>
    <property type="evidence" value="ECO:0007669"/>
    <property type="project" value="UniProtKB-EC"/>
</dbReference>
<evidence type="ECO:0000256" key="9">
    <source>
        <dbReference type="ARBA" id="ARBA00055920"/>
    </source>
</evidence>
<dbReference type="GO" id="GO:0005992">
    <property type="term" value="P:trehalose biosynthetic process"/>
    <property type="evidence" value="ECO:0007669"/>
    <property type="project" value="UniProtKB-UniRule"/>
</dbReference>
<evidence type="ECO:0000256" key="1">
    <source>
        <dbReference type="ARBA" id="ARBA00005199"/>
    </source>
</evidence>
<dbReference type="UniPathway" id="UPA00299"/>
<dbReference type="PANTHER" id="PTHR10788">
    <property type="entry name" value="TREHALOSE-6-PHOSPHATE SYNTHASE"/>
    <property type="match status" value="1"/>
</dbReference>
<keyword evidence="5" id="KW-0328">Glycosyltransferase</keyword>
<dbReference type="SUPFAM" id="SSF53756">
    <property type="entry name" value="UDP-Glycosyltransferase/glycogen phosphorylase"/>
    <property type="match status" value="1"/>
</dbReference>
<sequence length="733" mass="82898">MIASPAPASRYLIVSNRLPVTVSQKEGKIELKASAGGLATALSHVHGTEGSRWIGWPGETGQMDKSARAELDRRLNADGMIPVHLTTKQVERFYEGFCNGVLWPLFHYLLDKVRLDAWVDWQAYREANELFADAVARHYQPGDRIWVHDYHLMLLPALLRKRLPHASISFFLHIPFPASGVFRILPWRREILEGLLGCDLIGFHTHSYQRQFLSSLLRLLGLETQVDSVTYDGRMVRVGAFPISIDTEHFIKESSTPRVEEAAAKMREQNTECKILFGVDRLDYTKGMRRRVLAIERLLERSPGLAGKFRLIQVASPSRTKVEAYAQLRRSLDELVGRVNGRFSTVNWSPVQYLYQTMSLEDLMPLYRAADVMVVTPTRDGMNLVAKEFVACRNDNDGVLVLSEFTGAAWELGEAVLVNPYDIDGIARALQQAITMPEEERHFRMTRLRQRIQRWTVHDWVKSFDAAFAQVTSENERLRQSTVLPPEEVLRMKNAEHLVLVLDYDGTLVPYAGLPELAAPDKELYELLEALIAKPNIELHIASGRPRETMERWFGGLDAALHADHGFWKRARGATEWTTMGSLEAGWKEKAKVIMEEFAARTPGSFVEEKTVALCWHFRLCESQFAELQERELRLHLADLFKNHPVEVMRGNKIVELRQLGIHKGLIVSALSAAGPEDALLVAVGDDTTDEDMFRQMPPDGISIHSGSLASRARYRLAGPAAVRAVLRQLVEG</sequence>
<dbReference type="EMBL" id="BKAG01000006">
    <property type="protein sequence ID" value="GEP41987.1"/>
    <property type="molecule type" value="Genomic_DNA"/>
</dbReference>
<dbReference type="InterPro" id="IPR003337">
    <property type="entry name" value="Trehalose_PPase"/>
</dbReference>
<keyword evidence="6" id="KW-0808">Transferase</keyword>
<dbReference type="InterPro" id="IPR023214">
    <property type="entry name" value="HAD_sf"/>
</dbReference>
<evidence type="ECO:0000256" key="4">
    <source>
        <dbReference type="ARBA" id="ARBA00011881"/>
    </source>
</evidence>
<dbReference type="OrthoDB" id="9761633at2"/>
<dbReference type="Gene3D" id="3.40.50.2000">
    <property type="entry name" value="Glycogen Phosphorylase B"/>
    <property type="match status" value="2"/>
</dbReference>
<dbReference type="GO" id="GO:0003825">
    <property type="term" value="F:alpha,alpha-trehalose-phosphate synthase (UDP-forming) activity"/>
    <property type="evidence" value="ECO:0007669"/>
    <property type="project" value="UniProtKB-UniRule"/>
</dbReference>
<dbReference type="NCBIfam" id="TIGR00685">
    <property type="entry name" value="T6PP"/>
    <property type="match status" value="1"/>
</dbReference>
<reference evidence="12 13" key="1">
    <citation type="submission" date="2019-07" db="EMBL/GenBank/DDBJ databases">
        <title>Whole genome shotgun sequence of Brevifollis gellanilyticus NBRC 108608.</title>
        <authorList>
            <person name="Hosoyama A."/>
            <person name="Uohara A."/>
            <person name="Ohji S."/>
            <person name="Ichikawa N."/>
        </authorList>
    </citation>
    <scope>NUCLEOTIDE SEQUENCE [LARGE SCALE GENOMIC DNA]</scope>
    <source>
        <strain evidence="12 13">NBRC 108608</strain>
    </source>
</reference>
<evidence type="ECO:0000256" key="5">
    <source>
        <dbReference type="ARBA" id="ARBA00022676"/>
    </source>
</evidence>
<dbReference type="NCBIfam" id="NF011071">
    <property type="entry name" value="PRK14501.1"/>
    <property type="match status" value="1"/>
</dbReference>
<proteinExistence type="inferred from homology"/>
<evidence type="ECO:0000256" key="2">
    <source>
        <dbReference type="ARBA" id="ARBA00006330"/>
    </source>
</evidence>
<dbReference type="NCBIfam" id="TIGR01484">
    <property type="entry name" value="HAD-SF-IIB"/>
    <property type="match status" value="1"/>
</dbReference>
<dbReference type="Pfam" id="PF02358">
    <property type="entry name" value="Trehalose_PPase"/>
    <property type="match status" value="1"/>
</dbReference>
<dbReference type="CDD" id="cd01627">
    <property type="entry name" value="HAD_TPP"/>
    <property type="match status" value="1"/>
</dbReference>
<dbReference type="Gene3D" id="3.30.70.1020">
    <property type="entry name" value="Trehalose-6-phosphate phosphatase related protein, domain 2"/>
    <property type="match status" value="1"/>
</dbReference>
<comment type="similarity">
    <text evidence="3">Belongs to the glycosyltransferase 20 family.</text>
</comment>
<evidence type="ECO:0000256" key="6">
    <source>
        <dbReference type="ARBA" id="ARBA00022679"/>
    </source>
</evidence>
<comment type="function">
    <text evidence="9">Involved in salt tolerance by producing GG-phosphate from ADP-glucose and glycerol-3-phosphate (G3P), an intermediate in the synthesis of the osmolyte glucosylglycerol (GG).</text>
</comment>
<dbReference type="CDD" id="cd03788">
    <property type="entry name" value="GT20_TPS"/>
    <property type="match status" value="1"/>
</dbReference>
<dbReference type="Gene3D" id="3.40.50.1000">
    <property type="entry name" value="HAD superfamily/HAD-like"/>
    <property type="match status" value="1"/>
</dbReference>
<comment type="caution">
    <text evidence="12">The sequence shown here is derived from an EMBL/GenBank/DDBJ whole genome shotgun (WGS) entry which is preliminary data.</text>
</comment>